<reference evidence="2 3" key="1">
    <citation type="journal article" date="2021" name="BMC Genomics">
        <title>Telomere-to-telomere genome assembly of asparaginase-producing Trichoderma simmonsii.</title>
        <authorList>
            <person name="Chung D."/>
            <person name="Kwon Y.M."/>
            <person name="Yang Y."/>
        </authorList>
    </citation>
    <scope>NUCLEOTIDE SEQUENCE [LARGE SCALE GENOMIC DNA]</scope>
    <source>
        <strain evidence="2 3">GH-Sj1</strain>
    </source>
</reference>
<gene>
    <name evidence="2" type="ORF">H0G86_010693</name>
</gene>
<evidence type="ECO:0000259" key="1">
    <source>
        <dbReference type="Pfam" id="PF01266"/>
    </source>
</evidence>
<evidence type="ECO:0000313" key="2">
    <source>
        <dbReference type="EMBL" id="QYT03744.1"/>
    </source>
</evidence>
<name>A0A8G0PP77_9HYPO</name>
<dbReference type="Proteomes" id="UP000826661">
    <property type="component" value="Chromosome VI"/>
</dbReference>
<sequence>MGAVISSIQSSITAITSVIRTISSLNAKYQALLQRIETGPFTPVDNPTESYWMRDAPFPEIGDVVGEIPEEADVVVVGSGITGAAAVKTLCELSSSSSSSSSSGDGDGGKKAPRIVVLEARQLCSGATARNGGHIKCTPHEEFSRLRKTLGEEKARKVVRMQMRHLEVLKQVGERLPWGEVREVETVDVFLEEDGFERARRGVDEMRGWMPEFEVFVWEGERMREKFGVNRHIVGAISYQAGALWPYRLVTSTWNDLMTRYPNLTISTHTPVSSISTNDSSSFPYTVHSSRGTIRARHILHATNAYTGHLVPALRGCLTGVLGHMTAQQPGAEFAPVCHGERSWSIMYGTGFEYITQRPDGNDGSPGDLMIGGGLFRSKDEGLDQIGVWDDSRVDAFPLMHLRGSMPTVFEPKWGAGGQLKGAWSGIMGFTGDVLPFVGSLSPEVGGLKKSLGGGLEKGAGEWIAAGFNGEGMVWAWLSGVAVAIMMLGKEGDDLEESVGRPGGRLGEWYPVEEVRVDKARLRRARLENLANEI</sequence>
<dbReference type="Gene3D" id="3.50.50.60">
    <property type="entry name" value="FAD/NAD(P)-binding domain"/>
    <property type="match status" value="1"/>
</dbReference>
<keyword evidence="3" id="KW-1185">Reference proteome</keyword>
<dbReference type="GO" id="GO:0005737">
    <property type="term" value="C:cytoplasm"/>
    <property type="evidence" value="ECO:0007669"/>
    <property type="project" value="TreeGrafter"/>
</dbReference>
<dbReference type="SUPFAM" id="SSF51905">
    <property type="entry name" value="FAD/NAD(P)-binding domain"/>
    <property type="match status" value="1"/>
</dbReference>
<proteinExistence type="predicted"/>
<dbReference type="InterPro" id="IPR036188">
    <property type="entry name" value="FAD/NAD-bd_sf"/>
</dbReference>
<organism evidence="2 3">
    <name type="scientific">Trichoderma simmonsii</name>
    <dbReference type="NCBI Taxonomy" id="1491479"/>
    <lineage>
        <taxon>Eukaryota</taxon>
        <taxon>Fungi</taxon>
        <taxon>Dikarya</taxon>
        <taxon>Ascomycota</taxon>
        <taxon>Pezizomycotina</taxon>
        <taxon>Sordariomycetes</taxon>
        <taxon>Hypocreomycetidae</taxon>
        <taxon>Hypocreales</taxon>
        <taxon>Hypocreaceae</taxon>
        <taxon>Trichoderma</taxon>
    </lineage>
</organism>
<dbReference type="AlphaFoldDB" id="A0A8G0PP77"/>
<dbReference type="Gene3D" id="3.30.9.10">
    <property type="entry name" value="D-Amino Acid Oxidase, subunit A, domain 2"/>
    <property type="match status" value="1"/>
</dbReference>
<dbReference type="PANTHER" id="PTHR13847">
    <property type="entry name" value="SARCOSINE DEHYDROGENASE-RELATED"/>
    <property type="match status" value="1"/>
</dbReference>
<dbReference type="EMBL" id="CP075869">
    <property type="protein sequence ID" value="QYT03744.1"/>
    <property type="molecule type" value="Genomic_DNA"/>
</dbReference>
<feature type="domain" description="FAD dependent oxidoreductase" evidence="1">
    <location>
        <begin position="73"/>
        <end position="484"/>
    </location>
</feature>
<evidence type="ECO:0000313" key="3">
    <source>
        <dbReference type="Proteomes" id="UP000826661"/>
    </source>
</evidence>
<dbReference type="PANTHER" id="PTHR13847:SF213">
    <property type="entry name" value="DEPENDENT OXIDOREDUCTASE, PUTATIVE-RELATED"/>
    <property type="match status" value="1"/>
</dbReference>
<dbReference type="InterPro" id="IPR006076">
    <property type="entry name" value="FAD-dep_OxRdtase"/>
</dbReference>
<protein>
    <submittedName>
        <fullName evidence="2">DAO domain-containing protein</fullName>
    </submittedName>
</protein>
<dbReference type="Pfam" id="PF01266">
    <property type="entry name" value="DAO"/>
    <property type="match status" value="1"/>
</dbReference>
<accession>A0A8G0PP77</accession>